<dbReference type="GO" id="GO:0005829">
    <property type="term" value="C:cytosol"/>
    <property type="evidence" value="ECO:0007669"/>
    <property type="project" value="TreeGrafter"/>
</dbReference>
<keyword evidence="5" id="KW-1185">Reference proteome</keyword>
<dbReference type="EMBL" id="RDQH01000341">
    <property type="protein sequence ID" value="RXH76010.1"/>
    <property type="molecule type" value="Genomic_DNA"/>
</dbReference>
<evidence type="ECO:0000313" key="4">
    <source>
        <dbReference type="EMBL" id="RXH76010.1"/>
    </source>
</evidence>
<evidence type="ECO:0000256" key="2">
    <source>
        <dbReference type="SAM" id="MobiDB-lite"/>
    </source>
</evidence>
<feature type="region of interest" description="Disordered" evidence="2">
    <location>
        <begin position="23"/>
        <end position="43"/>
    </location>
</feature>
<dbReference type="PANTHER" id="PTHR24078:SF574">
    <property type="entry name" value="CHAPERONE DNAJ C-TERMINAL DOMAIN-CONTAINING PROTEIN"/>
    <property type="match status" value="1"/>
</dbReference>
<dbReference type="AlphaFoldDB" id="A0A498HYV3"/>
<dbReference type="Pfam" id="PF01556">
    <property type="entry name" value="DnaJ_C"/>
    <property type="match status" value="1"/>
</dbReference>
<keyword evidence="1" id="KW-0143">Chaperone</keyword>
<dbReference type="GO" id="GO:0051082">
    <property type="term" value="F:unfolded protein binding"/>
    <property type="evidence" value="ECO:0007669"/>
    <property type="project" value="InterPro"/>
</dbReference>
<sequence>MRPITPSIRNLYRSAYRSIVKKWRHEKKKSSSPPEEEAKVDQFRDNDVIFEEVDEDARQVQKKTMHGFHSFRCISLQRMRRHGPSSPRGLKSVDNIFNVSSPRFSKSSSRKSRTPSPSLKKTKSRKSWPDSVAPSLATPTTPGCTTKSADCTPAHPFLSKSESRKSPTPIMFSNSSGMLKPPAIEKQLDCTLEELCFGCQKKMKVTRAIVKDTGQLAQEDELVTIQVEPGWKKGTKITFQGLGNERLGAYPADIIFLISEKRHPLFRREGDDLELALEIPLVEALTGCIISIPLLGGDQMKLTIDDIIYPGYEKIISGQGMADSKDEGKRGNLKVTFLVEFPTALTDGQRYCTLLGVVITCGTRQFLDLRNSKTYEESNCVHIWIRSHVLRNKHGHPAESLELQPIALKQGDGSTTALFNPASFKVGDSMTRLLRYRYLDQHYSSPRKSWSHNWP</sequence>
<dbReference type="InterPro" id="IPR002939">
    <property type="entry name" value="DnaJ_C"/>
</dbReference>
<dbReference type="Gene3D" id="2.60.260.20">
    <property type="entry name" value="Urease metallochaperone UreE, N-terminal domain"/>
    <property type="match status" value="2"/>
</dbReference>
<dbReference type="GO" id="GO:0006457">
    <property type="term" value="P:protein folding"/>
    <property type="evidence" value="ECO:0007669"/>
    <property type="project" value="InterPro"/>
</dbReference>
<dbReference type="PANTHER" id="PTHR24078">
    <property type="entry name" value="DNAJ HOMOLOG SUBFAMILY C MEMBER"/>
    <property type="match status" value="1"/>
</dbReference>
<dbReference type="FunFam" id="2.60.260.20:FF:000006">
    <property type="entry name" value="DnaJ subfamily B member 13"/>
    <property type="match status" value="1"/>
</dbReference>
<feature type="region of interest" description="Disordered" evidence="2">
    <location>
        <begin position="101"/>
        <end position="167"/>
    </location>
</feature>
<reference evidence="4 5" key="1">
    <citation type="submission" date="2018-10" db="EMBL/GenBank/DDBJ databases">
        <title>A high-quality apple genome assembly.</title>
        <authorList>
            <person name="Hu J."/>
        </authorList>
    </citation>
    <scope>NUCLEOTIDE SEQUENCE [LARGE SCALE GENOMIC DNA]</scope>
    <source>
        <strain evidence="5">cv. HFTH1</strain>
        <tissue evidence="4">Young leaf</tissue>
    </source>
</reference>
<dbReference type="STRING" id="3750.A0A498HYV3"/>
<name>A0A498HYV3_MALDO</name>
<dbReference type="GO" id="GO:0051087">
    <property type="term" value="F:protein-folding chaperone binding"/>
    <property type="evidence" value="ECO:0007669"/>
    <property type="project" value="TreeGrafter"/>
</dbReference>
<comment type="caution">
    <text evidence="4">The sequence shown here is derived from an EMBL/GenBank/DDBJ whole genome shotgun (WGS) entry which is preliminary data.</text>
</comment>
<dbReference type="SUPFAM" id="SSF49493">
    <property type="entry name" value="HSP40/DnaJ peptide-binding domain"/>
    <property type="match status" value="2"/>
</dbReference>
<dbReference type="FunFam" id="2.60.260.20:FF:000015">
    <property type="entry name" value="Heat shock protein 40"/>
    <property type="match status" value="1"/>
</dbReference>
<accession>A0A498HYV3</accession>
<dbReference type="Proteomes" id="UP000290289">
    <property type="component" value="Chromosome 15"/>
</dbReference>
<dbReference type="InterPro" id="IPR051339">
    <property type="entry name" value="DnaJ_subfamily_B"/>
</dbReference>
<evidence type="ECO:0000313" key="5">
    <source>
        <dbReference type="Proteomes" id="UP000290289"/>
    </source>
</evidence>
<feature type="domain" description="Chaperone DnaJ C-terminal" evidence="3">
    <location>
        <begin position="184"/>
        <end position="342"/>
    </location>
</feature>
<feature type="compositionally biased region" description="Polar residues" evidence="2">
    <location>
        <begin position="137"/>
        <end position="149"/>
    </location>
</feature>
<dbReference type="InterPro" id="IPR008971">
    <property type="entry name" value="HSP40/DnaJ_pept-bd"/>
</dbReference>
<evidence type="ECO:0000256" key="1">
    <source>
        <dbReference type="ARBA" id="ARBA00023186"/>
    </source>
</evidence>
<gene>
    <name evidence="4" type="ORF">DVH24_042797</name>
</gene>
<evidence type="ECO:0000259" key="3">
    <source>
        <dbReference type="Pfam" id="PF01556"/>
    </source>
</evidence>
<protein>
    <recommendedName>
        <fullName evidence="3">Chaperone DnaJ C-terminal domain-containing protein</fullName>
    </recommendedName>
</protein>
<proteinExistence type="predicted"/>
<organism evidence="4 5">
    <name type="scientific">Malus domestica</name>
    <name type="common">Apple</name>
    <name type="synonym">Pyrus malus</name>
    <dbReference type="NCBI Taxonomy" id="3750"/>
    <lineage>
        <taxon>Eukaryota</taxon>
        <taxon>Viridiplantae</taxon>
        <taxon>Streptophyta</taxon>
        <taxon>Embryophyta</taxon>
        <taxon>Tracheophyta</taxon>
        <taxon>Spermatophyta</taxon>
        <taxon>Magnoliopsida</taxon>
        <taxon>eudicotyledons</taxon>
        <taxon>Gunneridae</taxon>
        <taxon>Pentapetalae</taxon>
        <taxon>rosids</taxon>
        <taxon>fabids</taxon>
        <taxon>Rosales</taxon>
        <taxon>Rosaceae</taxon>
        <taxon>Amygdaloideae</taxon>
        <taxon>Maleae</taxon>
        <taxon>Malus</taxon>
    </lineage>
</organism>
<dbReference type="CDD" id="cd10747">
    <property type="entry name" value="DnaJ_C"/>
    <property type="match status" value="1"/>
</dbReference>